<protein>
    <submittedName>
        <fullName evidence="1">Uncharacterized protein</fullName>
    </submittedName>
</protein>
<gene>
    <name evidence="1" type="ORF">EV421DRAFT_1742122</name>
</gene>
<sequence>MPFLMYLPRSLARPHTSAFSWLGLPSMIESHQSLLAVRLLHWAQNRRGPRPQDHLKLAIQDDDDDDKLAVHGADLLDASYETAYFPLFVGSIRRSCGGSFLIETLWRSLVDGQKGSDRFETDLQTYLLRTPALVTRRGFGEGKEVIGNGLANACTEAVSSSRIVGNDRSSLFSPNAGIDDDFLPPYFTSGFTLMTNPPGLLLAQYQSPNARACRIMEVSREDTFEVCWILPVSVNPDEPSRTKREETTLPYYFDHAEESLGPCATPTSPKFQCGMSWRQVIFPDPYFVVLDFEGRSIFSRLDDTHMEERTACECSGT</sequence>
<dbReference type="EMBL" id="JAUEPT010000090">
    <property type="protein sequence ID" value="KAK0432740.1"/>
    <property type="molecule type" value="Genomic_DNA"/>
</dbReference>
<evidence type="ECO:0000313" key="1">
    <source>
        <dbReference type="EMBL" id="KAK0432740.1"/>
    </source>
</evidence>
<reference evidence="1" key="1">
    <citation type="submission" date="2023-06" db="EMBL/GenBank/DDBJ databases">
        <authorList>
            <consortium name="Lawrence Berkeley National Laboratory"/>
            <person name="Ahrendt S."/>
            <person name="Sahu N."/>
            <person name="Indic B."/>
            <person name="Wong-Bajracharya J."/>
            <person name="Merenyi Z."/>
            <person name="Ke H.-M."/>
            <person name="Monk M."/>
            <person name="Kocsube S."/>
            <person name="Drula E."/>
            <person name="Lipzen A."/>
            <person name="Balint B."/>
            <person name="Henrissat B."/>
            <person name="Andreopoulos B."/>
            <person name="Martin F.M."/>
            <person name="Harder C.B."/>
            <person name="Rigling D."/>
            <person name="Ford K.L."/>
            <person name="Foster G.D."/>
            <person name="Pangilinan J."/>
            <person name="Papanicolaou A."/>
            <person name="Barry K."/>
            <person name="LaButti K."/>
            <person name="Viragh M."/>
            <person name="Koriabine M."/>
            <person name="Yan M."/>
            <person name="Riley R."/>
            <person name="Champramary S."/>
            <person name="Plett K.L."/>
            <person name="Tsai I.J."/>
            <person name="Slot J."/>
            <person name="Sipos G."/>
            <person name="Plett J."/>
            <person name="Nagy L.G."/>
            <person name="Grigoriev I.V."/>
        </authorList>
    </citation>
    <scope>NUCLEOTIDE SEQUENCE</scope>
    <source>
        <strain evidence="1">FPL87.14</strain>
    </source>
</reference>
<dbReference type="Proteomes" id="UP001175226">
    <property type="component" value="Unassembled WGS sequence"/>
</dbReference>
<evidence type="ECO:0000313" key="2">
    <source>
        <dbReference type="Proteomes" id="UP001175226"/>
    </source>
</evidence>
<comment type="caution">
    <text evidence="1">The sequence shown here is derived from an EMBL/GenBank/DDBJ whole genome shotgun (WGS) entry which is preliminary data.</text>
</comment>
<dbReference type="AlphaFoldDB" id="A0AA39MGL5"/>
<proteinExistence type="predicted"/>
<accession>A0AA39MGL5</accession>
<organism evidence="1 2">
    <name type="scientific">Armillaria borealis</name>
    <dbReference type="NCBI Taxonomy" id="47425"/>
    <lineage>
        <taxon>Eukaryota</taxon>
        <taxon>Fungi</taxon>
        <taxon>Dikarya</taxon>
        <taxon>Basidiomycota</taxon>
        <taxon>Agaricomycotina</taxon>
        <taxon>Agaricomycetes</taxon>
        <taxon>Agaricomycetidae</taxon>
        <taxon>Agaricales</taxon>
        <taxon>Marasmiineae</taxon>
        <taxon>Physalacriaceae</taxon>
        <taxon>Armillaria</taxon>
    </lineage>
</organism>
<keyword evidence="2" id="KW-1185">Reference proteome</keyword>
<name>A0AA39MGL5_9AGAR</name>